<dbReference type="Gene3D" id="3.30.460.10">
    <property type="entry name" value="Beta Polymerase, domain 2"/>
    <property type="match status" value="1"/>
</dbReference>
<evidence type="ECO:0000256" key="9">
    <source>
        <dbReference type="ARBA" id="ARBA00038276"/>
    </source>
</evidence>
<dbReference type="Proteomes" id="UP000032049">
    <property type="component" value="Unassembled WGS sequence"/>
</dbReference>
<dbReference type="InterPro" id="IPR052038">
    <property type="entry name" value="Type-VII_TA_antitoxin"/>
</dbReference>
<evidence type="ECO:0000259" key="10">
    <source>
        <dbReference type="Pfam" id="PF01909"/>
    </source>
</evidence>
<evidence type="ECO:0000256" key="1">
    <source>
        <dbReference type="ARBA" id="ARBA00001946"/>
    </source>
</evidence>
<dbReference type="InterPro" id="IPR002934">
    <property type="entry name" value="Polymerase_NTP_transf_dom"/>
</dbReference>
<keyword evidence="12" id="KW-1185">Reference proteome</keyword>
<evidence type="ECO:0000256" key="5">
    <source>
        <dbReference type="ARBA" id="ARBA00022723"/>
    </source>
</evidence>
<evidence type="ECO:0000313" key="11">
    <source>
        <dbReference type="EMBL" id="KIO78521.1"/>
    </source>
</evidence>
<keyword evidence="3 11" id="KW-0808">Transferase</keyword>
<keyword evidence="4" id="KW-0548">Nucleotidyltransferase</keyword>
<keyword evidence="2" id="KW-1277">Toxin-antitoxin system</keyword>
<dbReference type="RefSeq" id="WP_041878259.1">
    <property type="nucleotide sequence ID" value="NZ_CP157278.1"/>
</dbReference>
<comment type="similarity">
    <text evidence="9">Belongs to the MntA antitoxin family.</text>
</comment>
<dbReference type="SUPFAM" id="SSF81301">
    <property type="entry name" value="Nucleotidyltransferase"/>
    <property type="match status" value="1"/>
</dbReference>
<keyword evidence="7" id="KW-0067">ATP-binding</keyword>
<dbReference type="PANTHER" id="PTHR33571:SF12">
    <property type="entry name" value="BSL3053 PROTEIN"/>
    <property type="match status" value="1"/>
</dbReference>
<evidence type="ECO:0000256" key="4">
    <source>
        <dbReference type="ARBA" id="ARBA00022695"/>
    </source>
</evidence>
<protein>
    <submittedName>
        <fullName evidence="11">Nucleotidyltransferase</fullName>
    </submittedName>
</protein>
<evidence type="ECO:0000256" key="6">
    <source>
        <dbReference type="ARBA" id="ARBA00022741"/>
    </source>
</evidence>
<keyword evidence="5" id="KW-0479">Metal-binding</keyword>
<dbReference type="EMBL" id="JXRA01000012">
    <property type="protein sequence ID" value="KIO78521.1"/>
    <property type="molecule type" value="Genomic_DNA"/>
</dbReference>
<comment type="caution">
    <text evidence="11">The sequence shown here is derived from an EMBL/GenBank/DDBJ whole genome shotgun (WGS) entry which is preliminary data.</text>
</comment>
<evidence type="ECO:0000256" key="2">
    <source>
        <dbReference type="ARBA" id="ARBA00022649"/>
    </source>
</evidence>
<sequence length="103" mass="11672">MQTKVQNKQSLFSLLKANGQKLRSFGVSNLSVFGSFITGKLHADSDVDLLVEFDPQLKTYDNFMELSFFLEDLLGRKVEVITPQSLSKYIGPHILNQAEYVPF</sequence>
<dbReference type="Pfam" id="PF01909">
    <property type="entry name" value="NTP_transf_2"/>
    <property type="match status" value="1"/>
</dbReference>
<feature type="domain" description="Polymerase nucleotidyl transferase" evidence="10">
    <location>
        <begin position="23"/>
        <end position="92"/>
    </location>
</feature>
<comment type="cofactor">
    <cofactor evidence="1">
        <name>Mg(2+)</name>
        <dbReference type="ChEBI" id="CHEBI:18420"/>
    </cofactor>
</comment>
<dbReference type="STRING" id="1503925.TH53_03160"/>
<dbReference type="InterPro" id="IPR043519">
    <property type="entry name" value="NT_sf"/>
</dbReference>
<dbReference type="OrthoDB" id="9809668at2"/>
<organism evidence="11 12">
    <name type="scientific">Pedobacter lusitanus</name>
    <dbReference type="NCBI Taxonomy" id="1503925"/>
    <lineage>
        <taxon>Bacteria</taxon>
        <taxon>Pseudomonadati</taxon>
        <taxon>Bacteroidota</taxon>
        <taxon>Sphingobacteriia</taxon>
        <taxon>Sphingobacteriales</taxon>
        <taxon>Sphingobacteriaceae</taxon>
        <taxon>Pedobacter</taxon>
    </lineage>
</organism>
<evidence type="ECO:0000313" key="12">
    <source>
        <dbReference type="Proteomes" id="UP000032049"/>
    </source>
</evidence>
<accession>A0A0D0GVQ4</accession>
<proteinExistence type="inferred from homology"/>
<evidence type="ECO:0000256" key="8">
    <source>
        <dbReference type="ARBA" id="ARBA00022842"/>
    </source>
</evidence>
<reference evidence="11 12" key="1">
    <citation type="submission" date="2015-01" db="EMBL/GenBank/DDBJ databases">
        <title>Draft genome sequence of Pedobacter sp. NL19 isolated from sludge of an effluent treatment pond in an abandoned uranium mine.</title>
        <authorList>
            <person name="Santos T."/>
            <person name="Caetano T."/>
            <person name="Covas C."/>
            <person name="Cruz A."/>
            <person name="Mendo S."/>
        </authorList>
    </citation>
    <scope>NUCLEOTIDE SEQUENCE [LARGE SCALE GENOMIC DNA]</scope>
    <source>
        <strain evidence="11 12">NL19</strain>
    </source>
</reference>
<dbReference type="GO" id="GO:0046872">
    <property type="term" value="F:metal ion binding"/>
    <property type="evidence" value="ECO:0007669"/>
    <property type="project" value="UniProtKB-KW"/>
</dbReference>
<dbReference type="PANTHER" id="PTHR33571">
    <property type="entry name" value="SSL8005 PROTEIN"/>
    <property type="match status" value="1"/>
</dbReference>
<gene>
    <name evidence="11" type="ORF">TH53_03160</name>
</gene>
<evidence type="ECO:0000256" key="3">
    <source>
        <dbReference type="ARBA" id="ARBA00022679"/>
    </source>
</evidence>
<dbReference type="AlphaFoldDB" id="A0A0D0GVQ4"/>
<dbReference type="GO" id="GO:0016779">
    <property type="term" value="F:nucleotidyltransferase activity"/>
    <property type="evidence" value="ECO:0007669"/>
    <property type="project" value="UniProtKB-KW"/>
</dbReference>
<dbReference type="GO" id="GO:0005524">
    <property type="term" value="F:ATP binding"/>
    <property type="evidence" value="ECO:0007669"/>
    <property type="project" value="UniProtKB-KW"/>
</dbReference>
<dbReference type="CDD" id="cd05403">
    <property type="entry name" value="NT_KNTase_like"/>
    <property type="match status" value="1"/>
</dbReference>
<keyword evidence="6" id="KW-0547">Nucleotide-binding</keyword>
<name>A0A0D0GVQ4_9SPHI</name>
<evidence type="ECO:0000256" key="7">
    <source>
        <dbReference type="ARBA" id="ARBA00022840"/>
    </source>
</evidence>
<keyword evidence="8" id="KW-0460">Magnesium</keyword>